<dbReference type="PANTHER" id="PTHR46928">
    <property type="entry name" value="MESENCHYME-SPECIFIC CELL SURFACE GLYCOPROTEIN"/>
    <property type="match status" value="1"/>
</dbReference>
<dbReference type="Proteomes" id="UP000295380">
    <property type="component" value="Unassembled WGS sequence"/>
</dbReference>
<protein>
    <submittedName>
        <fullName evidence="2">Phytase-like protein with esterase activity</fullName>
    </submittedName>
</protein>
<evidence type="ECO:0000313" key="2">
    <source>
        <dbReference type="EMBL" id="TDU18058.1"/>
    </source>
</evidence>
<dbReference type="InterPro" id="IPR027372">
    <property type="entry name" value="Phytase-like_dom"/>
</dbReference>
<organism evidence="2 3">
    <name type="scientific">Chromohalobacter marismortui</name>
    <dbReference type="NCBI Taxonomy" id="42055"/>
    <lineage>
        <taxon>Bacteria</taxon>
        <taxon>Pseudomonadati</taxon>
        <taxon>Pseudomonadota</taxon>
        <taxon>Gammaproteobacteria</taxon>
        <taxon>Oceanospirillales</taxon>
        <taxon>Halomonadaceae</taxon>
        <taxon>Chromohalobacter</taxon>
    </lineage>
</organism>
<dbReference type="InterPro" id="IPR052956">
    <property type="entry name" value="Mesenchyme-surface_protein"/>
</dbReference>
<dbReference type="PANTHER" id="PTHR46928:SF1">
    <property type="entry name" value="MESENCHYME-SPECIFIC CELL SURFACE GLYCOPROTEIN"/>
    <property type="match status" value="1"/>
</dbReference>
<gene>
    <name evidence="2" type="ORF">C8E00_1154</name>
</gene>
<name>A0A4R7ND10_9GAMM</name>
<feature type="domain" description="Phytase-like" evidence="1">
    <location>
        <begin position="451"/>
        <end position="713"/>
    </location>
</feature>
<dbReference type="SUPFAM" id="SSF75011">
    <property type="entry name" value="3-carboxy-cis,cis-mucoante lactonizing enzyme"/>
    <property type="match status" value="1"/>
</dbReference>
<dbReference type="Gene3D" id="2.130.10.10">
    <property type="entry name" value="YVTN repeat-like/Quinoprotein amine dehydrogenase"/>
    <property type="match status" value="1"/>
</dbReference>
<dbReference type="InterPro" id="IPR015943">
    <property type="entry name" value="WD40/YVTN_repeat-like_dom_sf"/>
</dbReference>
<dbReference type="RefSeq" id="WP_133698593.1">
    <property type="nucleotide sequence ID" value="NZ_SOBR01000015.1"/>
</dbReference>
<dbReference type="Pfam" id="PF13449">
    <property type="entry name" value="Phytase-like"/>
    <property type="match status" value="1"/>
</dbReference>
<evidence type="ECO:0000313" key="3">
    <source>
        <dbReference type="Proteomes" id="UP000295380"/>
    </source>
</evidence>
<accession>A0A4R7ND10</accession>
<dbReference type="AlphaFoldDB" id="A0A4R7ND10"/>
<evidence type="ECO:0000259" key="1">
    <source>
        <dbReference type="Pfam" id="PF13449"/>
    </source>
</evidence>
<reference evidence="2 3" key="1">
    <citation type="submission" date="2019-03" db="EMBL/GenBank/DDBJ databases">
        <title>Genomic Encyclopedia of Type Strains, Phase IV (KMG-IV): sequencing the most valuable type-strain genomes for metagenomic binning, comparative biology and taxonomic classification.</title>
        <authorList>
            <person name="Goeker M."/>
        </authorList>
    </citation>
    <scope>NUCLEOTIDE SEQUENCE [LARGE SCALE GENOMIC DNA]</scope>
    <source>
        <strain evidence="2 3">DSM 6770</strain>
    </source>
</reference>
<sequence>MSFTPSPLAGLLGLSAVIVTFSQPVLAAETFNRIASFPVASNLEEGAAPDSPTSAEIITVDDEGKTLMYSDSPHGGIGFIDITEPAAPKAAGFMPMEGEPTSVSAFHGVALVGVNTSQSYTEPSGELRAVELKNQRVRRSCQLGGQPDSVAISPDDNWVAIAIENERDEEANDGRIPQMPAGYLMVFPLAKGVPSCDDGRKVALTGLADTAPSDPEPEFVDINAENQIAVTLQENNHIVIVDAASGRVVGDFSAGSTDLAGVDTAEDGRLAFKGRLEGVKREPDAVQWLGTDRLVTANEGDYEGGSRGFTIFNQGGSVAYESGAAFEHAVAAAGHYPEGRSDAKGIEPEGLEVGTYDGQRYIFVLSERGSVVGVYRDTGGAPELMQPLPSGVGPEGAVAIPGRQLLATSNEEDLGAEGGARSHVMIYRRTEGKTAYPEIVAQRNDDGTPVTGWGALSGLTGDPEDASRLYAVSDSAYANAPTLYTIGKSSHPARITSATVVTRDGEPASKLDLEGIATDGEGGFWLANEGDAKQSIPHVLLHVDHKGEIQEQIPLPSSLLERQTRYGAEGIVRVEGKLWVALQRPWLGAPDNTAMLLAYDLEKQQWQGVRYPLTKPQGEGWVGLSDLAAKDAALYLIERDNQTGDAARIKQITRVDLGSLAPAALDGNLPTAQKEVVLDLIPTLLDTGGYVLEKVEGLTFDADGQGYVVTDNDGVDGSSGETRFFPVELGR</sequence>
<comment type="caution">
    <text evidence="2">The sequence shown here is derived from an EMBL/GenBank/DDBJ whole genome shotgun (WGS) entry which is preliminary data.</text>
</comment>
<proteinExistence type="predicted"/>
<dbReference type="OrthoDB" id="9803927at2"/>
<keyword evidence="3" id="KW-1185">Reference proteome</keyword>
<dbReference type="EMBL" id="SOBR01000015">
    <property type="protein sequence ID" value="TDU18058.1"/>
    <property type="molecule type" value="Genomic_DNA"/>
</dbReference>